<organism evidence="5 6">
    <name type="scientific">Deinococcus rubellus</name>
    <dbReference type="NCBI Taxonomy" id="1889240"/>
    <lineage>
        <taxon>Bacteria</taxon>
        <taxon>Thermotogati</taxon>
        <taxon>Deinococcota</taxon>
        <taxon>Deinococci</taxon>
        <taxon>Deinococcales</taxon>
        <taxon>Deinococcaceae</taxon>
        <taxon>Deinococcus</taxon>
    </lineage>
</organism>
<dbReference type="PANTHER" id="PTHR48097:SF9">
    <property type="entry name" value="L-THREONINE ALDOLASE"/>
    <property type="match status" value="1"/>
</dbReference>
<protein>
    <submittedName>
        <fullName evidence="5">Beta-eliminating lyase-related protein</fullName>
    </submittedName>
</protein>
<accession>A0ABY5YHX2</accession>
<dbReference type="CDD" id="cd06502">
    <property type="entry name" value="TA_like"/>
    <property type="match status" value="1"/>
</dbReference>
<dbReference type="Proteomes" id="UP001060261">
    <property type="component" value="Chromosome"/>
</dbReference>
<dbReference type="RefSeq" id="WP_260560243.1">
    <property type="nucleotide sequence ID" value="NZ_BAABEC010000020.1"/>
</dbReference>
<evidence type="ECO:0000313" key="5">
    <source>
        <dbReference type="EMBL" id="UWX63967.1"/>
    </source>
</evidence>
<dbReference type="EMBL" id="CP104213">
    <property type="protein sequence ID" value="UWX63967.1"/>
    <property type="molecule type" value="Genomic_DNA"/>
</dbReference>
<keyword evidence="5" id="KW-0456">Lyase</keyword>
<evidence type="ECO:0000256" key="3">
    <source>
        <dbReference type="ARBA" id="ARBA00022898"/>
    </source>
</evidence>
<keyword evidence="3" id="KW-0663">Pyridoxal phosphate</keyword>
<dbReference type="GO" id="GO:0016829">
    <property type="term" value="F:lyase activity"/>
    <property type="evidence" value="ECO:0007669"/>
    <property type="project" value="UniProtKB-KW"/>
</dbReference>
<comment type="cofactor">
    <cofactor evidence="1">
        <name>pyridoxal 5'-phosphate</name>
        <dbReference type="ChEBI" id="CHEBI:597326"/>
    </cofactor>
</comment>
<keyword evidence="6" id="KW-1185">Reference proteome</keyword>
<evidence type="ECO:0000313" key="6">
    <source>
        <dbReference type="Proteomes" id="UP001060261"/>
    </source>
</evidence>
<sequence length="349" mass="36859">MTAEASITESVQPVPTARIDLRSDTVTLPTPEMRQAMAEAVVGDDVYGEDPTVNTLQQTVAELLGKEAALFMPSGSMTNQAAIAMHTSRGQEVICAEGSHIYEWELGMMAAFSGVVPRFVPAPLGVPDPQQVRRAVRHSIHQSPTGLISLENTHNKMGGTVIPLDVMQAVRAVADEEGLPLHLDGARMANAAAALGVSLKAVAAPFHSVSLCLSKGLGAPVGSVLAGSKADLVRAHRYRKMLGGGMRQAGILAAAGLIALRDGPARLSADHARARQLAEALVEAGYAVNLDAVQTNIIYATIPDAQQKVEQWAEQGVLASALDVDSVRFVLHYQIDDQMLARATQVLTA</sequence>
<dbReference type="Gene3D" id="3.90.1150.10">
    <property type="entry name" value="Aspartate Aminotransferase, domain 1"/>
    <property type="match status" value="1"/>
</dbReference>
<dbReference type="PANTHER" id="PTHR48097">
    <property type="entry name" value="L-THREONINE ALDOLASE-RELATED"/>
    <property type="match status" value="1"/>
</dbReference>
<evidence type="ECO:0000256" key="1">
    <source>
        <dbReference type="ARBA" id="ARBA00001933"/>
    </source>
</evidence>
<feature type="domain" description="Aromatic amino acid beta-eliminating lyase/threonine aldolase" evidence="4">
    <location>
        <begin position="20"/>
        <end position="300"/>
    </location>
</feature>
<dbReference type="InterPro" id="IPR015422">
    <property type="entry name" value="PyrdxlP-dep_Trfase_small"/>
</dbReference>
<dbReference type="Pfam" id="PF01212">
    <property type="entry name" value="Beta_elim_lyase"/>
    <property type="match status" value="1"/>
</dbReference>
<gene>
    <name evidence="5" type="ORF">N0D28_14795</name>
</gene>
<name>A0ABY5YHX2_9DEIO</name>
<dbReference type="InterPro" id="IPR023603">
    <property type="entry name" value="Low_specificity_L-TA-like"/>
</dbReference>
<dbReference type="NCBIfam" id="NF041359">
    <property type="entry name" value="GntG_guanitoxin"/>
    <property type="match status" value="1"/>
</dbReference>
<reference evidence="5" key="1">
    <citation type="submission" date="2022-09" db="EMBL/GenBank/DDBJ databases">
        <title>genome sequence of Deinococcus rubellus.</title>
        <authorList>
            <person name="Srinivasan S."/>
        </authorList>
    </citation>
    <scope>NUCLEOTIDE SEQUENCE</scope>
    <source>
        <strain evidence="5">Ant6</strain>
    </source>
</reference>
<evidence type="ECO:0000256" key="2">
    <source>
        <dbReference type="ARBA" id="ARBA00006966"/>
    </source>
</evidence>
<dbReference type="SUPFAM" id="SSF53383">
    <property type="entry name" value="PLP-dependent transferases"/>
    <property type="match status" value="1"/>
</dbReference>
<dbReference type="InterPro" id="IPR015424">
    <property type="entry name" value="PyrdxlP-dep_Trfase"/>
</dbReference>
<dbReference type="Gene3D" id="3.40.640.10">
    <property type="entry name" value="Type I PLP-dependent aspartate aminotransferase-like (Major domain)"/>
    <property type="match status" value="1"/>
</dbReference>
<dbReference type="PIRSF" id="PIRSF017617">
    <property type="entry name" value="Thr_aldolase"/>
    <property type="match status" value="1"/>
</dbReference>
<proteinExistence type="inferred from homology"/>
<dbReference type="InterPro" id="IPR015421">
    <property type="entry name" value="PyrdxlP-dep_Trfase_major"/>
</dbReference>
<comment type="similarity">
    <text evidence="2">Belongs to the threonine aldolase family.</text>
</comment>
<evidence type="ECO:0000259" key="4">
    <source>
        <dbReference type="Pfam" id="PF01212"/>
    </source>
</evidence>
<dbReference type="InterPro" id="IPR001597">
    <property type="entry name" value="ArAA_b-elim_lyase/Thr_aldolase"/>
</dbReference>